<dbReference type="InterPro" id="IPR050767">
    <property type="entry name" value="Sel1_AlgK"/>
</dbReference>
<reference evidence="1" key="1">
    <citation type="submission" date="2023-10" db="EMBL/GenBank/DDBJ databases">
        <authorList>
            <person name="Sykes E.M.E."/>
            <person name="Khan I.U.H."/>
            <person name="Kumar A."/>
        </authorList>
    </citation>
    <scope>NUCLEOTIDE SEQUENCE</scope>
    <source>
        <strain evidence="1">IK5</strain>
    </source>
</reference>
<dbReference type="PANTHER" id="PTHR11102">
    <property type="entry name" value="SEL-1-LIKE PROTEIN"/>
    <property type="match status" value="1"/>
</dbReference>
<dbReference type="EMBL" id="JAWJYY010000001">
    <property type="protein sequence ID" value="MDV4314820.1"/>
    <property type="molecule type" value="Genomic_DNA"/>
</dbReference>
<dbReference type="Proteomes" id="UP001284654">
    <property type="component" value="Unassembled WGS sequence"/>
</dbReference>
<evidence type="ECO:0000313" key="2">
    <source>
        <dbReference type="Proteomes" id="UP001284654"/>
    </source>
</evidence>
<protein>
    <submittedName>
        <fullName evidence="1">Tetratricopeptide repeat protein</fullName>
    </submittedName>
</protein>
<organism evidence="1 2">
    <name type="scientific">Acinetobacter indicus</name>
    <dbReference type="NCBI Taxonomy" id="756892"/>
    <lineage>
        <taxon>Bacteria</taxon>
        <taxon>Pseudomonadati</taxon>
        <taxon>Pseudomonadota</taxon>
        <taxon>Gammaproteobacteria</taxon>
        <taxon>Moraxellales</taxon>
        <taxon>Moraxellaceae</taxon>
        <taxon>Acinetobacter</taxon>
    </lineage>
</organism>
<dbReference type="RefSeq" id="WP_317305515.1">
    <property type="nucleotide sequence ID" value="NZ_JAWJYY010000001.1"/>
</dbReference>
<dbReference type="Pfam" id="PF08238">
    <property type="entry name" value="Sel1"/>
    <property type="match status" value="5"/>
</dbReference>
<proteinExistence type="predicted"/>
<accession>A0AAW8Z134</accession>
<dbReference type="SUPFAM" id="SSF81901">
    <property type="entry name" value="HCP-like"/>
    <property type="match status" value="1"/>
</dbReference>
<dbReference type="SMART" id="SM00671">
    <property type="entry name" value="SEL1"/>
    <property type="match status" value="5"/>
</dbReference>
<dbReference type="PANTHER" id="PTHR11102:SF160">
    <property type="entry name" value="ERAD-ASSOCIATED E3 UBIQUITIN-PROTEIN LIGASE COMPONENT HRD3"/>
    <property type="match status" value="1"/>
</dbReference>
<dbReference type="InterPro" id="IPR011990">
    <property type="entry name" value="TPR-like_helical_dom_sf"/>
</dbReference>
<dbReference type="AlphaFoldDB" id="A0AAW8Z134"/>
<evidence type="ECO:0000313" key="1">
    <source>
        <dbReference type="EMBL" id="MDV4314820.1"/>
    </source>
</evidence>
<comment type="caution">
    <text evidence="1">The sequence shown here is derived from an EMBL/GenBank/DDBJ whole genome shotgun (WGS) entry which is preliminary data.</text>
</comment>
<gene>
    <name evidence="1" type="ORF">MSG88_03320</name>
</gene>
<dbReference type="Gene3D" id="1.25.40.10">
    <property type="entry name" value="Tetratricopeptide repeat domain"/>
    <property type="match status" value="1"/>
</dbReference>
<name>A0AAW8Z134_9GAMM</name>
<dbReference type="InterPro" id="IPR006597">
    <property type="entry name" value="Sel1-like"/>
</dbReference>
<sequence>MLTYLCNKAVLTSLIFLISCGSTKQDHSTNIKNSNSEKVYIYDQETNKKLKQAEDFINNDQYDKAFPILLKLAKQGNPIAQNDIGVGYQYGFNGITDEKKAIEWYTLSANQNYAPALHNLGLLEFNKAKNDSDYKKALDFFLRAEKQNHYESISTIGIFYKNGIIYPKNLTKSIEKFKIAAENGNASGQFNLAQAYYYGEGVQQDFKKSLEWYEKSSEQNYEAATIQLAKLYFSGKGTSRNINKSIELLKPIAESGNATAQYNLSIAYRENNDNQNFSLWKNIYESNPKKD</sequence>